<comment type="similarity">
    <text evidence="3 14">Belongs to the short-chain dehydrogenases/reductases (SDR) family.</text>
</comment>
<dbReference type="NCBIfam" id="NF004200">
    <property type="entry name" value="PRK05653.1-5"/>
    <property type="match status" value="1"/>
</dbReference>
<dbReference type="Gene3D" id="3.40.50.720">
    <property type="entry name" value="NAD(P)-binding Rossmann-like Domain"/>
    <property type="match status" value="1"/>
</dbReference>
<keyword evidence="8 14" id="KW-0443">Lipid metabolism</keyword>
<dbReference type="GO" id="GO:0004316">
    <property type="term" value="F:3-oxoacyl-[acyl-carrier-protein] reductase (NADPH) activity"/>
    <property type="evidence" value="ECO:0007669"/>
    <property type="project" value="UniProtKB-UniRule"/>
</dbReference>
<evidence type="ECO:0000256" key="10">
    <source>
        <dbReference type="ARBA" id="ARBA00023221"/>
    </source>
</evidence>
<dbReference type="GO" id="GO:0008202">
    <property type="term" value="P:steroid metabolic process"/>
    <property type="evidence" value="ECO:0007669"/>
    <property type="project" value="UniProtKB-KW"/>
</dbReference>
<dbReference type="GO" id="GO:0051287">
    <property type="term" value="F:NAD binding"/>
    <property type="evidence" value="ECO:0007669"/>
    <property type="project" value="UniProtKB-UniRule"/>
</dbReference>
<protein>
    <recommendedName>
        <fullName evidence="14">3-oxoacyl-[acyl-carrier-protein] reductase</fullName>
        <ecNumber evidence="14">1.1.1.100</ecNumber>
    </recommendedName>
</protein>
<dbReference type="CDD" id="cd05333">
    <property type="entry name" value="BKR_SDR_c"/>
    <property type="match status" value="1"/>
</dbReference>
<dbReference type="InterPro" id="IPR020904">
    <property type="entry name" value="Sc_DH/Rdtase_CS"/>
</dbReference>
<evidence type="ECO:0000256" key="4">
    <source>
        <dbReference type="ARBA" id="ARBA00022516"/>
    </source>
</evidence>
<dbReference type="Proteomes" id="UP000342249">
    <property type="component" value="Unassembled WGS sequence"/>
</dbReference>
<feature type="binding site" evidence="13">
    <location>
        <position position="196"/>
    </location>
    <ligand>
        <name>NADP(+)</name>
        <dbReference type="ChEBI" id="CHEBI:58349"/>
    </ligand>
</feature>
<keyword evidence="4 14" id="KW-0444">Lipid biosynthesis</keyword>
<feature type="binding site" evidence="13">
    <location>
        <begin position="20"/>
        <end position="23"/>
    </location>
    <ligand>
        <name>NADP(+)</name>
        <dbReference type="ChEBI" id="CHEBI:58349"/>
    </ligand>
</feature>
<feature type="binding site" evidence="13">
    <location>
        <position position="98"/>
    </location>
    <ligand>
        <name>NADP(+)</name>
        <dbReference type="ChEBI" id="CHEBI:58349"/>
    </ligand>
</feature>
<evidence type="ECO:0000256" key="11">
    <source>
        <dbReference type="ARBA" id="ARBA00048508"/>
    </source>
</evidence>
<comment type="catalytic activity">
    <reaction evidence="11 14">
        <text>a (3R)-hydroxyacyl-[ACP] + NADP(+) = a 3-oxoacyl-[ACP] + NADPH + H(+)</text>
        <dbReference type="Rhea" id="RHEA:17397"/>
        <dbReference type="Rhea" id="RHEA-COMP:9916"/>
        <dbReference type="Rhea" id="RHEA-COMP:9945"/>
        <dbReference type="ChEBI" id="CHEBI:15378"/>
        <dbReference type="ChEBI" id="CHEBI:57783"/>
        <dbReference type="ChEBI" id="CHEBI:58349"/>
        <dbReference type="ChEBI" id="CHEBI:78776"/>
        <dbReference type="ChEBI" id="CHEBI:78827"/>
        <dbReference type="EC" id="1.1.1.100"/>
    </reaction>
</comment>
<dbReference type="EC" id="1.1.1.100" evidence="14"/>
<dbReference type="NCBIfam" id="TIGR01830">
    <property type="entry name" value="3oxo_ACP_reduc"/>
    <property type="match status" value="1"/>
</dbReference>
<comment type="pathway">
    <text evidence="2 14">Lipid metabolism; fatty acid biosynthesis.</text>
</comment>
<evidence type="ECO:0000256" key="9">
    <source>
        <dbReference type="ARBA" id="ARBA00023160"/>
    </source>
</evidence>
<dbReference type="SMART" id="SM00822">
    <property type="entry name" value="PKS_KR"/>
    <property type="match status" value="1"/>
</dbReference>
<dbReference type="Pfam" id="PF13561">
    <property type="entry name" value="adh_short_C2"/>
    <property type="match status" value="1"/>
</dbReference>
<dbReference type="AlphaFoldDB" id="A0A5N7J6Y4"/>
<dbReference type="PROSITE" id="PS00061">
    <property type="entry name" value="ADH_SHORT"/>
    <property type="match status" value="1"/>
</dbReference>
<evidence type="ECO:0000256" key="5">
    <source>
        <dbReference type="ARBA" id="ARBA00022832"/>
    </source>
</evidence>
<reference evidence="16" key="1">
    <citation type="journal article" date="2019" name="Lett. Appl. Microbiol.">
        <title>A case of 'blown pack' spoilage of vacuum-packaged pork likely associated with Clostridium estertheticum in Canada.</title>
        <authorList>
            <person name="Zhang P."/>
            <person name="Ward P."/>
            <person name="McMullen L.M."/>
            <person name="Yang X."/>
        </authorList>
    </citation>
    <scope>NUCLEOTIDE SEQUENCE [LARGE SCALE GENOMIC DNA]</scope>
    <source>
        <strain evidence="16">MA19</strain>
    </source>
</reference>
<keyword evidence="10" id="KW-0753">Steroid metabolism</keyword>
<dbReference type="InterPro" id="IPR036291">
    <property type="entry name" value="NAD(P)-bd_dom_sf"/>
</dbReference>
<evidence type="ECO:0000256" key="7">
    <source>
        <dbReference type="ARBA" id="ARBA00023002"/>
    </source>
</evidence>
<evidence type="ECO:0000313" key="16">
    <source>
        <dbReference type="EMBL" id="MPQ64490.1"/>
    </source>
</evidence>
<dbReference type="PANTHER" id="PTHR42879">
    <property type="entry name" value="3-OXOACYL-(ACYL-CARRIER-PROTEIN) REDUCTASE"/>
    <property type="match status" value="1"/>
</dbReference>
<feature type="domain" description="Ketoreductase" evidence="15">
    <location>
        <begin position="14"/>
        <end position="199"/>
    </location>
</feature>
<dbReference type="SUPFAM" id="SSF51735">
    <property type="entry name" value="NAD(P)-binding Rossmann-fold domains"/>
    <property type="match status" value="1"/>
</dbReference>
<feature type="active site" description="Proton acceptor" evidence="12">
    <location>
        <position position="163"/>
    </location>
</feature>
<dbReference type="NCBIfam" id="NF005559">
    <property type="entry name" value="PRK07231.1"/>
    <property type="match status" value="1"/>
</dbReference>
<feature type="binding site" evidence="13">
    <location>
        <begin position="163"/>
        <end position="167"/>
    </location>
    <ligand>
        <name>NADP(+)</name>
        <dbReference type="ChEBI" id="CHEBI:58349"/>
    </ligand>
</feature>
<comment type="caution">
    <text evidence="16">The sequence shown here is derived from an EMBL/GenBank/DDBJ whole genome shotgun (WGS) entry which is preliminary data.</text>
</comment>
<evidence type="ECO:0000256" key="1">
    <source>
        <dbReference type="ARBA" id="ARBA00002607"/>
    </source>
</evidence>
<dbReference type="PANTHER" id="PTHR42879:SF2">
    <property type="entry name" value="3-OXOACYL-[ACYL-CARRIER-PROTEIN] REDUCTASE FABG"/>
    <property type="match status" value="1"/>
</dbReference>
<dbReference type="PRINTS" id="PR00081">
    <property type="entry name" value="GDHRDH"/>
</dbReference>
<evidence type="ECO:0000256" key="13">
    <source>
        <dbReference type="PIRSR" id="PIRSR611284-2"/>
    </source>
</evidence>
<dbReference type="GO" id="GO:0006633">
    <property type="term" value="P:fatty acid biosynthetic process"/>
    <property type="evidence" value="ECO:0007669"/>
    <property type="project" value="UniProtKB-UniPathway"/>
</dbReference>
<name>A0A5N7J6Y4_9CLOT</name>
<evidence type="ECO:0000256" key="3">
    <source>
        <dbReference type="ARBA" id="ARBA00006484"/>
    </source>
</evidence>
<gene>
    <name evidence="16" type="primary">fabG</name>
    <name evidence="16" type="ORF">E4V82_20605</name>
</gene>
<evidence type="ECO:0000256" key="6">
    <source>
        <dbReference type="ARBA" id="ARBA00022857"/>
    </source>
</evidence>
<evidence type="ECO:0000313" key="17">
    <source>
        <dbReference type="Proteomes" id="UP000342249"/>
    </source>
</evidence>
<dbReference type="UniPathway" id="UPA00094"/>
<keyword evidence="5 14" id="KW-0276">Fatty acid metabolism</keyword>
<keyword evidence="7 14" id="KW-0560">Oxidoreductase</keyword>
<evidence type="ECO:0000259" key="15">
    <source>
        <dbReference type="SMART" id="SM00822"/>
    </source>
</evidence>
<dbReference type="PRINTS" id="PR00080">
    <property type="entry name" value="SDRFAMILY"/>
</dbReference>
<evidence type="ECO:0000256" key="14">
    <source>
        <dbReference type="RuleBase" id="RU366074"/>
    </source>
</evidence>
<comment type="function">
    <text evidence="1 14">Catalyzes the NADPH-dependent reduction of beta-ketoacyl-ACP substrates to beta-hydroxyacyl-ACP products, the first reductive step in the elongation cycle of fatty acid biosynthesis.</text>
</comment>
<keyword evidence="9 14" id="KW-0275">Fatty acid biosynthesis</keyword>
<sequence length="255" mass="27102">MKDVKEHELMLKGKTAVVTGASRGIGRAIALKLAKHGANVVVNYRNSVDAVQEVVKEIEDLGVKVLAIQADISSYDDVENMIKKSVEEFGSIDILVNNAGITKDGLLMRMKEADFDSVIDINLKGAFNCTRHVAAIMLKQRSGRIINISSVSGITGNAGQVNYSAAKAGIIGMTKSVAREFGGRGVTCNAVAPGYIQTDMTEDLSAKVKDTIMGTIPLKRLGRPEDVANVVAFLATDEAAYITGQVINVDGGMAM</sequence>
<dbReference type="InterPro" id="IPR002347">
    <property type="entry name" value="SDR_fam"/>
</dbReference>
<dbReference type="InterPro" id="IPR011284">
    <property type="entry name" value="3oxo_ACP_reduc"/>
</dbReference>
<keyword evidence="6 13" id="KW-0521">NADP</keyword>
<organism evidence="16 17">
    <name type="scientific">Clostridium estertheticum</name>
    <dbReference type="NCBI Taxonomy" id="238834"/>
    <lineage>
        <taxon>Bacteria</taxon>
        <taxon>Bacillati</taxon>
        <taxon>Bacillota</taxon>
        <taxon>Clostridia</taxon>
        <taxon>Eubacteriales</taxon>
        <taxon>Clostridiaceae</taxon>
        <taxon>Clostridium</taxon>
    </lineage>
</organism>
<evidence type="ECO:0000256" key="8">
    <source>
        <dbReference type="ARBA" id="ARBA00023098"/>
    </source>
</evidence>
<dbReference type="FunFam" id="3.40.50.720:FF:000037">
    <property type="entry name" value="3-oxoacyl-[acyl-carrier-protein] reductase FabG"/>
    <property type="match status" value="1"/>
</dbReference>
<evidence type="ECO:0000256" key="2">
    <source>
        <dbReference type="ARBA" id="ARBA00005194"/>
    </source>
</evidence>
<accession>A0A5N7J6Y4</accession>
<dbReference type="InterPro" id="IPR050259">
    <property type="entry name" value="SDR"/>
</dbReference>
<proteinExistence type="inferred from homology"/>
<dbReference type="InterPro" id="IPR057326">
    <property type="entry name" value="KR_dom"/>
</dbReference>
<evidence type="ECO:0000256" key="12">
    <source>
        <dbReference type="PIRSR" id="PIRSR611284-1"/>
    </source>
</evidence>
<dbReference type="NCBIfam" id="NF004198">
    <property type="entry name" value="PRK05653.1-3"/>
    <property type="match status" value="1"/>
</dbReference>
<dbReference type="NCBIfam" id="NF009466">
    <property type="entry name" value="PRK12826.1-2"/>
    <property type="match status" value="1"/>
</dbReference>
<comment type="subunit">
    <text evidence="14">Homotetramer.</text>
</comment>
<dbReference type="EMBL" id="SPSF01000050">
    <property type="protein sequence ID" value="MPQ64490.1"/>
    <property type="molecule type" value="Genomic_DNA"/>
</dbReference>